<dbReference type="CDD" id="cd00156">
    <property type="entry name" value="REC"/>
    <property type="match status" value="1"/>
</dbReference>
<evidence type="ECO:0000313" key="5">
    <source>
        <dbReference type="Proteomes" id="UP000651112"/>
    </source>
</evidence>
<evidence type="ECO:0000259" key="3">
    <source>
        <dbReference type="PROSITE" id="PS50110"/>
    </source>
</evidence>
<comment type="caution">
    <text evidence="4">The sequence shown here is derived from an EMBL/GenBank/DDBJ whole genome shotgun (WGS) entry which is preliminary data.</text>
</comment>
<dbReference type="PANTHER" id="PTHR44591:SF3">
    <property type="entry name" value="RESPONSE REGULATORY DOMAIN-CONTAINING PROTEIN"/>
    <property type="match status" value="1"/>
</dbReference>
<dbReference type="Pfam" id="PF00072">
    <property type="entry name" value="Response_reg"/>
    <property type="match status" value="1"/>
</dbReference>
<dbReference type="PANTHER" id="PTHR44591">
    <property type="entry name" value="STRESS RESPONSE REGULATOR PROTEIN 1"/>
    <property type="match status" value="1"/>
</dbReference>
<dbReference type="EMBL" id="JACNYL010000002">
    <property type="protein sequence ID" value="MBD1421232.1"/>
    <property type="molecule type" value="Genomic_DNA"/>
</dbReference>
<dbReference type="Proteomes" id="UP000651112">
    <property type="component" value="Unassembled WGS sequence"/>
</dbReference>
<dbReference type="InterPro" id="IPR007492">
    <property type="entry name" value="LytTR_DNA-bd_dom"/>
</dbReference>
<evidence type="ECO:0000256" key="1">
    <source>
        <dbReference type="ARBA" id="ARBA00022553"/>
    </source>
</evidence>
<sequence length="242" mass="28002">MVKRKEKYTVLIVDDMLESMAHIEMTLRKLPYLDVQTESGLMRARSLVEKGVIDILVLDLYMPEADGFTFIGLLEHDPAVIMCSGEEISGAEAFDHGVADCIKKMASRKRVIEAVEKAIKQVYDREREKESAKTVITLRRVQDNAPQEVNWNQIQYVSIMENILTVFDQDAGESDYYCTLLGFLNKVPPQKFVQIHRRYAVRIDAIRNRDGKKVILTKWWEVPIGDKYLSEVERAIDRLKYE</sequence>
<gene>
    <name evidence="4" type="ORF">H8B21_06565</name>
</gene>
<feature type="domain" description="Response regulatory" evidence="3">
    <location>
        <begin position="9"/>
        <end position="119"/>
    </location>
</feature>
<proteinExistence type="predicted"/>
<name>A0ABR7XSG4_9SPHI</name>
<organism evidence="4 5">
    <name type="scientific">Sphingobacterium chuzhouense</name>
    <dbReference type="NCBI Taxonomy" id="1742264"/>
    <lineage>
        <taxon>Bacteria</taxon>
        <taxon>Pseudomonadati</taxon>
        <taxon>Bacteroidota</taxon>
        <taxon>Sphingobacteriia</taxon>
        <taxon>Sphingobacteriales</taxon>
        <taxon>Sphingobacteriaceae</taxon>
        <taxon>Sphingobacterium</taxon>
    </lineage>
</organism>
<dbReference type="PROSITE" id="PS50110">
    <property type="entry name" value="RESPONSE_REGULATORY"/>
    <property type="match status" value="1"/>
</dbReference>
<dbReference type="Pfam" id="PF04397">
    <property type="entry name" value="LytTR"/>
    <property type="match status" value="1"/>
</dbReference>
<protein>
    <submittedName>
        <fullName evidence="4">Response regulator transcription factor</fullName>
    </submittedName>
</protein>
<dbReference type="InterPro" id="IPR001789">
    <property type="entry name" value="Sig_transdc_resp-reg_receiver"/>
</dbReference>
<accession>A0ABR7XSG4</accession>
<evidence type="ECO:0000313" key="4">
    <source>
        <dbReference type="EMBL" id="MBD1421232.1"/>
    </source>
</evidence>
<evidence type="ECO:0000256" key="2">
    <source>
        <dbReference type="PROSITE-ProRule" id="PRU00169"/>
    </source>
</evidence>
<keyword evidence="1 2" id="KW-0597">Phosphoprotein</keyword>
<keyword evidence="5" id="KW-1185">Reference proteome</keyword>
<dbReference type="Gene3D" id="2.40.50.1020">
    <property type="entry name" value="LytTr DNA-binding domain"/>
    <property type="match status" value="1"/>
</dbReference>
<dbReference type="SMART" id="SM00448">
    <property type="entry name" value="REC"/>
    <property type="match status" value="1"/>
</dbReference>
<dbReference type="Gene3D" id="3.40.50.2300">
    <property type="match status" value="1"/>
</dbReference>
<dbReference type="RefSeq" id="WP_190313018.1">
    <property type="nucleotide sequence ID" value="NZ_JACNYL010000002.1"/>
</dbReference>
<dbReference type="SMART" id="SM00850">
    <property type="entry name" value="LytTR"/>
    <property type="match status" value="1"/>
</dbReference>
<dbReference type="SUPFAM" id="SSF52172">
    <property type="entry name" value="CheY-like"/>
    <property type="match status" value="1"/>
</dbReference>
<dbReference type="InterPro" id="IPR011006">
    <property type="entry name" value="CheY-like_superfamily"/>
</dbReference>
<reference evidence="4 5" key="1">
    <citation type="submission" date="2020-08" db="EMBL/GenBank/DDBJ databases">
        <title>Sphingobacterium sp. DN00404 isolated from aquaculture water.</title>
        <authorList>
            <person name="Zhang M."/>
        </authorList>
    </citation>
    <scope>NUCLEOTIDE SEQUENCE [LARGE SCALE GENOMIC DNA]</scope>
    <source>
        <strain evidence="4 5">KCTC 42746</strain>
    </source>
</reference>
<dbReference type="InterPro" id="IPR050595">
    <property type="entry name" value="Bact_response_regulator"/>
</dbReference>
<feature type="modified residue" description="4-aspartylphosphate" evidence="2">
    <location>
        <position position="59"/>
    </location>
</feature>